<dbReference type="Proteomes" id="UP000034627">
    <property type="component" value="Unassembled WGS sequence"/>
</dbReference>
<name>A0A0G0RPB8_9BACT</name>
<proteinExistence type="predicted"/>
<comment type="caution">
    <text evidence="1">The sequence shown here is derived from an EMBL/GenBank/DDBJ whole genome shotgun (WGS) entry which is preliminary data.</text>
</comment>
<evidence type="ECO:0000313" key="1">
    <source>
        <dbReference type="EMBL" id="KKR54569.1"/>
    </source>
</evidence>
<gene>
    <name evidence="1" type="ORF">UT93_C0035G0007</name>
</gene>
<evidence type="ECO:0000313" key="2">
    <source>
        <dbReference type="Proteomes" id="UP000034627"/>
    </source>
</evidence>
<organism evidence="1 2">
    <name type="scientific">Candidatus Woesebacteria bacterium GW2011_GWF1_40_24</name>
    <dbReference type="NCBI Taxonomy" id="1618601"/>
    <lineage>
        <taxon>Bacteria</taxon>
        <taxon>Candidatus Woeseibacteriota</taxon>
    </lineage>
</organism>
<dbReference type="AlphaFoldDB" id="A0A0G0RPB8"/>
<sequence length="489" mass="55992">MDSKDRFNLSPKAIIEAVDFQKEQEIINGLPANLSNEFLTVAQIYSNLESGKDWQLPEAVDPHISADLHLIKILEPLKLEKSLPFDKPENRTPTQRRLTALAILNYCYSPKEMAKRTGLTAEEIESTSHYSRQAVALAGTELLKKAYDASPTNGEVIDPDSFSRPYVVFITPEDIRKLGHKKGYGGLVYERAKMAIVTGTEKLPFYMEYDEVANRAQRLFMSIHEMAHLLRLYQKEQLHYEYIQGEYELKLGHRVSGNLEEGGATLLTILAGSKCDLDFSNDGPTDYNEAAKRITEGLVPKLVNKAQERWSYIRKDFFTKNVNDIDSIRDTISAQIMLGDFSLLYRLTQSSKVDSTQARWVRTKLKGGFTRDNAWAETSRFLSDQEIFGVELDYINPKWFCELPTENNGNQVIGDTRRGVNREVSNKIGRLPVLYNDFGKLIQFTDEDHFEVYDKDSNTWQKVNTSDIDISKQPRLRVNYLDVYTDYGK</sequence>
<dbReference type="EMBL" id="LBYR01000035">
    <property type="protein sequence ID" value="KKR54569.1"/>
    <property type="molecule type" value="Genomic_DNA"/>
</dbReference>
<accession>A0A0G0RPB8</accession>
<reference evidence="1 2" key="1">
    <citation type="journal article" date="2015" name="Nature">
        <title>rRNA introns, odd ribosomes, and small enigmatic genomes across a large radiation of phyla.</title>
        <authorList>
            <person name="Brown C.T."/>
            <person name="Hug L.A."/>
            <person name="Thomas B.C."/>
            <person name="Sharon I."/>
            <person name="Castelle C.J."/>
            <person name="Singh A."/>
            <person name="Wilkins M.J."/>
            <person name="Williams K.H."/>
            <person name="Banfield J.F."/>
        </authorList>
    </citation>
    <scope>NUCLEOTIDE SEQUENCE [LARGE SCALE GENOMIC DNA]</scope>
</reference>
<protein>
    <submittedName>
        <fullName evidence="1">Uncharacterized protein</fullName>
    </submittedName>
</protein>